<dbReference type="GO" id="GO:0009244">
    <property type="term" value="P:lipopolysaccharide core region biosynthetic process"/>
    <property type="evidence" value="ECO:0007669"/>
    <property type="project" value="TreeGrafter"/>
</dbReference>
<evidence type="ECO:0000313" key="3">
    <source>
        <dbReference type="EMBL" id="NGZ90033.1"/>
    </source>
</evidence>
<evidence type="ECO:0000313" key="4">
    <source>
        <dbReference type="Proteomes" id="UP000643701"/>
    </source>
</evidence>
<dbReference type="InterPro" id="IPR002201">
    <property type="entry name" value="Glyco_trans_9"/>
</dbReference>
<dbReference type="GO" id="GO:0008713">
    <property type="term" value="F:ADP-heptose-lipopolysaccharide heptosyltransferase activity"/>
    <property type="evidence" value="ECO:0007669"/>
    <property type="project" value="TreeGrafter"/>
</dbReference>
<gene>
    <name evidence="3" type="ORF">G7034_07200</name>
</gene>
<dbReference type="Gene3D" id="3.40.50.2000">
    <property type="entry name" value="Glycogen Phosphorylase B"/>
    <property type="match status" value="2"/>
</dbReference>
<protein>
    <submittedName>
        <fullName evidence="3">Glycosyltransferase family 9 protein</fullName>
    </submittedName>
</protein>
<keyword evidence="1" id="KW-0328">Glycosyltransferase</keyword>
<dbReference type="EMBL" id="JAANAS010000050">
    <property type="protein sequence ID" value="NGZ90033.1"/>
    <property type="molecule type" value="Genomic_DNA"/>
</dbReference>
<keyword evidence="4" id="KW-1185">Reference proteome</keyword>
<dbReference type="CDD" id="cd03789">
    <property type="entry name" value="GT9_LPS_heptosyltransferase"/>
    <property type="match status" value="1"/>
</dbReference>
<dbReference type="Pfam" id="PF01075">
    <property type="entry name" value="Glyco_transf_9"/>
    <property type="match status" value="1"/>
</dbReference>
<dbReference type="PANTHER" id="PTHR30160">
    <property type="entry name" value="TETRAACYLDISACCHARIDE 4'-KINASE-RELATED"/>
    <property type="match status" value="1"/>
</dbReference>
<name>A0A967DZB7_9FLAO</name>
<sequence length="333" mass="37444">MGDVAMLIPVLEIVHATYPRLKISVLTKPFFSHLFAHLDFVNIYVAEVKGKHKGVAGLFKLSSELPDDIDAVADVHNVLRSKILRKFFALKGMKIKKINKGRKEKKELTKLKTKKIHPLKSSHQRYADVFEKLGFPINLKRKLEAKKLEIGNSIKTGLGIEAEKKYIGFAPFAAHHPKAYPKEKSKKLIELIIEQTNIQLLLFGGGKDEVNALHQLKGKHNQVQVVAGKFDFKAELALISNLKLMISMDSGNGHLAAMFQVPVITIWGATHPFAGFAPFGQLKENQFLPDLNQYPLLPTSIYGKKEVKGYENLMHSIDEQAIVNRIKTIILEK</sequence>
<comment type="caution">
    <text evidence="3">The sequence shown here is derived from an EMBL/GenBank/DDBJ whole genome shotgun (WGS) entry which is preliminary data.</text>
</comment>
<dbReference type="AlphaFoldDB" id="A0A967DZB7"/>
<dbReference type="InterPro" id="IPR051199">
    <property type="entry name" value="LPS_LOS_Heptosyltrfase"/>
</dbReference>
<evidence type="ECO:0000256" key="2">
    <source>
        <dbReference type="ARBA" id="ARBA00022679"/>
    </source>
</evidence>
<keyword evidence="2" id="KW-0808">Transferase</keyword>
<dbReference type="GO" id="GO:0005829">
    <property type="term" value="C:cytosol"/>
    <property type="evidence" value="ECO:0007669"/>
    <property type="project" value="TreeGrafter"/>
</dbReference>
<reference evidence="3" key="1">
    <citation type="submission" date="2020-03" db="EMBL/GenBank/DDBJ databases">
        <title>Psychroflexus Maritimus sp. nov., isolate from marine sediment.</title>
        <authorList>
            <person name="Zhong Y.-L."/>
        </authorList>
    </citation>
    <scope>NUCLEOTIDE SEQUENCE</scope>
    <source>
        <strain evidence="3">C1</strain>
    </source>
</reference>
<dbReference type="Proteomes" id="UP000643701">
    <property type="component" value="Unassembled WGS sequence"/>
</dbReference>
<organism evidence="3 4">
    <name type="scientific">Psychroflexus maritimus</name>
    <dbReference type="NCBI Taxonomy" id="2714865"/>
    <lineage>
        <taxon>Bacteria</taxon>
        <taxon>Pseudomonadati</taxon>
        <taxon>Bacteroidota</taxon>
        <taxon>Flavobacteriia</taxon>
        <taxon>Flavobacteriales</taxon>
        <taxon>Flavobacteriaceae</taxon>
        <taxon>Psychroflexus</taxon>
    </lineage>
</organism>
<dbReference type="SUPFAM" id="SSF53756">
    <property type="entry name" value="UDP-Glycosyltransferase/glycogen phosphorylase"/>
    <property type="match status" value="1"/>
</dbReference>
<accession>A0A967DZB7</accession>
<proteinExistence type="predicted"/>
<dbReference type="PANTHER" id="PTHR30160:SF22">
    <property type="entry name" value="LIPOPOLYSACCHARIDE CORE BIOSYNTHESIS PROTEIN"/>
    <property type="match status" value="1"/>
</dbReference>
<evidence type="ECO:0000256" key="1">
    <source>
        <dbReference type="ARBA" id="ARBA00022676"/>
    </source>
</evidence>